<dbReference type="Proteomes" id="UP000761411">
    <property type="component" value="Unassembled WGS sequence"/>
</dbReference>
<dbReference type="EMBL" id="QTKX01000005">
    <property type="protein sequence ID" value="MBS8266980.1"/>
    <property type="molecule type" value="Genomic_DNA"/>
</dbReference>
<dbReference type="AlphaFoldDB" id="A0A944GZJ3"/>
<evidence type="ECO:0000313" key="1">
    <source>
        <dbReference type="EMBL" id="MBS8266980.1"/>
    </source>
</evidence>
<gene>
    <name evidence="1" type="ORF">DYI25_21395</name>
</gene>
<accession>A0A944GZJ3</accession>
<keyword evidence="2" id="KW-1185">Reference proteome</keyword>
<sequence length="80" mass="8968">MLYQDKSFKGLVFLFCLGVHSPKNGAEVNFGKSRVAALPKKQLESKLGKSRVTALPENAQERVKVQQLQCMEIHKKPSLL</sequence>
<reference evidence="1 2" key="1">
    <citation type="journal article" date="2021" name="Microorganisms">
        <title>Bacterial Dimethylsulfoniopropionate Biosynthesis in the East China Sea.</title>
        <authorList>
            <person name="Liu J."/>
            <person name="Zhang Y."/>
            <person name="Liu J."/>
            <person name="Zhong H."/>
            <person name="Williams B.T."/>
            <person name="Zheng Y."/>
            <person name="Curson A.R.J."/>
            <person name="Sun C."/>
            <person name="Sun H."/>
            <person name="Song D."/>
            <person name="Wagner Mackenzie B."/>
            <person name="Bermejo Martinez A."/>
            <person name="Todd J.D."/>
            <person name="Zhang X.H."/>
        </authorList>
    </citation>
    <scope>NUCLEOTIDE SEQUENCE [LARGE SCALE GENOMIC DNA]</scope>
    <source>
        <strain evidence="1 2">ESS08</strain>
    </source>
</reference>
<comment type="caution">
    <text evidence="1">The sequence shown here is derived from an EMBL/GenBank/DDBJ whole genome shotgun (WGS) entry which is preliminary data.</text>
</comment>
<evidence type="ECO:0000313" key="2">
    <source>
        <dbReference type="Proteomes" id="UP000761411"/>
    </source>
</evidence>
<proteinExistence type="predicted"/>
<organism evidence="1 2">
    <name type="scientific">Mesobacillus boroniphilus</name>
    <dbReference type="NCBI Taxonomy" id="308892"/>
    <lineage>
        <taxon>Bacteria</taxon>
        <taxon>Bacillati</taxon>
        <taxon>Bacillota</taxon>
        <taxon>Bacilli</taxon>
        <taxon>Bacillales</taxon>
        <taxon>Bacillaceae</taxon>
        <taxon>Mesobacillus</taxon>
    </lineage>
</organism>
<protein>
    <submittedName>
        <fullName evidence="1">Uncharacterized protein</fullName>
    </submittedName>
</protein>
<name>A0A944GZJ3_9BACI</name>
<dbReference type="RefSeq" id="WP_213372729.1">
    <property type="nucleotide sequence ID" value="NZ_QTKX01000005.1"/>
</dbReference>